<accession>A0A1E7XY14</accession>
<sequence length="348" mass="38321">MVDTAKPVAGPWVISIVPVGCPDDLAGVPDGYIRVWEEHVGPVEPAGGDREDWIEMCARLYWGVRNLGDDAIVRVHGRWRGDDTSLAGLPHFGHVLAHCQTPDQVADSSLASRYRLNPTVRGLMHRPSETCSIDPPDVRAAFARLVDRGVASFLVKYAVREKARPNLPLDGTDPDALADRVAGWLAEDWESMRAEGVPDALLVQKRVRMEYEYRMFMVGDEPVCGAGNIGVLTPVDNEARFDPKMQRIRADMDRSTVERRPDLAERYREAAVRFGRALAGDGYGAYVLDLCLIDGEVSIVELNGMMNAGLFALDMDALTRAMRARPDRFVPVSLDGLLAGRDACPVPV</sequence>
<protein>
    <recommendedName>
        <fullName evidence="1">ATP-grasp domain-containing protein</fullName>
    </recommendedName>
</protein>
<evidence type="ECO:0000259" key="1">
    <source>
        <dbReference type="Pfam" id="PF14243"/>
    </source>
</evidence>
<gene>
    <name evidence="2" type="ORF">BBK15_09505</name>
</gene>
<dbReference type="OrthoDB" id="8477204at2"/>
<dbReference type="Proteomes" id="UP000175684">
    <property type="component" value="Unassembled WGS sequence"/>
</dbReference>
<name>A0A1E7XY14_BIFAD</name>
<reference evidence="2 3" key="1">
    <citation type="submission" date="2016-07" db="EMBL/GenBank/DDBJ databases">
        <title>Draft Genome Sequence of Bifidobacterium adolescentis strain Km 4.</title>
        <authorList>
            <person name="Danilenko V.N."/>
        </authorList>
    </citation>
    <scope>NUCLEOTIDE SEQUENCE [LARGE SCALE GENOMIC DNA]</scope>
    <source>
        <strain evidence="2 3">Km 4</strain>
    </source>
</reference>
<dbReference type="SUPFAM" id="SSF56059">
    <property type="entry name" value="Glutathione synthetase ATP-binding domain-like"/>
    <property type="match status" value="1"/>
</dbReference>
<proteinExistence type="predicted"/>
<dbReference type="Pfam" id="PF14243">
    <property type="entry name" value="R2K_3"/>
    <property type="match status" value="1"/>
</dbReference>
<comment type="caution">
    <text evidence="2">The sequence shown here is derived from an EMBL/GenBank/DDBJ whole genome shotgun (WGS) entry which is preliminary data.</text>
</comment>
<dbReference type="AlphaFoldDB" id="A0A1E7XY14"/>
<organism evidence="2 3">
    <name type="scientific">Bifidobacterium adolescentis</name>
    <dbReference type="NCBI Taxonomy" id="1680"/>
    <lineage>
        <taxon>Bacteria</taxon>
        <taxon>Bacillati</taxon>
        <taxon>Actinomycetota</taxon>
        <taxon>Actinomycetes</taxon>
        <taxon>Bifidobacteriales</taxon>
        <taxon>Bifidobacteriaceae</taxon>
        <taxon>Bifidobacterium</taxon>
    </lineage>
</organism>
<evidence type="ECO:0000313" key="3">
    <source>
        <dbReference type="Proteomes" id="UP000175684"/>
    </source>
</evidence>
<feature type="domain" description="ATP-grasp" evidence="1">
    <location>
        <begin position="180"/>
        <end position="321"/>
    </location>
</feature>
<dbReference type="InterPro" id="IPR025643">
    <property type="entry name" value="R2K_3"/>
</dbReference>
<dbReference type="EMBL" id="MAXD01000013">
    <property type="protein sequence ID" value="OFA33699.1"/>
    <property type="molecule type" value="Genomic_DNA"/>
</dbReference>
<dbReference type="RefSeq" id="WP_070122990.1">
    <property type="nucleotide sequence ID" value="NZ_MAXD01000013.1"/>
</dbReference>
<evidence type="ECO:0000313" key="2">
    <source>
        <dbReference type="EMBL" id="OFA33699.1"/>
    </source>
</evidence>